<reference evidence="2" key="1">
    <citation type="journal article" date="2022" name="Mol. Ecol. Resour.">
        <title>The genomes of chicory, endive, great burdock and yacon provide insights into Asteraceae palaeo-polyploidization history and plant inulin production.</title>
        <authorList>
            <person name="Fan W."/>
            <person name="Wang S."/>
            <person name="Wang H."/>
            <person name="Wang A."/>
            <person name="Jiang F."/>
            <person name="Liu H."/>
            <person name="Zhao H."/>
            <person name="Xu D."/>
            <person name="Zhang Y."/>
        </authorList>
    </citation>
    <scope>NUCLEOTIDE SEQUENCE [LARGE SCALE GENOMIC DNA]</scope>
    <source>
        <strain evidence="2">cv. Yunnan</strain>
    </source>
</reference>
<accession>A0ACB9AU99</accession>
<dbReference type="EMBL" id="CM042041">
    <property type="protein sequence ID" value="KAI3713659.1"/>
    <property type="molecule type" value="Genomic_DNA"/>
</dbReference>
<organism evidence="1 2">
    <name type="scientific">Smallanthus sonchifolius</name>
    <dbReference type="NCBI Taxonomy" id="185202"/>
    <lineage>
        <taxon>Eukaryota</taxon>
        <taxon>Viridiplantae</taxon>
        <taxon>Streptophyta</taxon>
        <taxon>Embryophyta</taxon>
        <taxon>Tracheophyta</taxon>
        <taxon>Spermatophyta</taxon>
        <taxon>Magnoliopsida</taxon>
        <taxon>eudicotyledons</taxon>
        <taxon>Gunneridae</taxon>
        <taxon>Pentapetalae</taxon>
        <taxon>asterids</taxon>
        <taxon>campanulids</taxon>
        <taxon>Asterales</taxon>
        <taxon>Asteraceae</taxon>
        <taxon>Asteroideae</taxon>
        <taxon>Heliantheae alliance</taxon>
        <taxon>Millerieae</taxon>
        <taxon>Smallanthus</taxon>
    </lineage>
</organism>
<dbReference type="Proteomes" id="UP001056120">
    <property type="component" value="Linkage Group LG24"/>
</dbReference>
<evidence type="ECO:0000313" key="1">
    <source>
        <dbReference type="EMBL" id="KAI3713659.1"/>
    </source>
</evidence>
<gene>
    <name evidence="1" type="ORF">L1987_72242</name>
</gene>
<reference evidence="1 2" key="2">
    <citation type="journal article" date="2022" name="Mol. Ecol. Resour.">
        <title>The genomes of chicory, endive, great burdock and yacon provide insights into Asteraceae paleo-polyploidization history and plant inulin production.</title>
        <authorList>
            <person name="Fan W."/>
            <person name="Wang S."/>
            <person name="Wang H."/>
            <person name="Wang A."/>
            <person name="Jiang F."/>
            <person name="Liu H."/>
            <person name="Zhao H."/>
            <person name="Xu D."/>
            <person name="Zhang Y."/>
        </authorList>
    </citation>
    <scope>NUCLEOTIDE SEQUENCE [LARGE SCALE GENOMIC DNA]</scope>
    <source>
        <strain evidence="2">cv. Yunnan</strain>
        <tissue evidence="1">Leaves</tissue>
    </source>
</reference>
<evidence type="ECO:0000313" key="2">
    <source>
        <dbReference type="Proteomes" id="UP001056120"/>
    </source>
</evidence>
<proteinExistence type="predicted"/>
<protein>
    <submittedName>
        <fullName evidence="1">Uncharacterized protein</fullName>
    </submittedName>
</protein>
<sequence>MEKRISSVRCSATSCICGIAFLGYDHTEIMGNTLGAIAGEKAGIFKVFLYLQCPNRQLAEFKLKVVKTTSAGQ</sequence>
<name>A0ACB9AU99_9ASTR</name>
<comment type="caution">
    <text evidence="1">The sequence shown here is derived from an EMBL/GenBank/DDBJ whole genome shotgun (WGS) entry which is preliminary data.</text>
</comment>
<keyword evidence="2" id="KW-1185">Reference proteome</keyword>